<protein>
    <recommendedName>
        <fullName evidence="3">EF-hand domain-containing protein</fullName>
    </recommendedName>
</protein>
<dbReference type="SMART" id="SM00368">
    <property type="entry name" value="LRR_RI"/>
    <property type="match status" value="5"/>
</dbReference>
<name>A0AAD9IVL4_9ANNE</name>
<keyword evidence="5" id="KW-1185">Reference proteome</keyword>
<dbReference type="InterPro" id="IPR002048">
    <property type="entry name" value="EF_hand_dom"/>
</dbReference>
<dbReference type="AlphaFoldDB" id="A0AAD9IVL4"/>
<reference evidence="4" key="1">
    <citation type="journal article" date="2023" name="Mol. Biol. Evol.">
        <title>Third-Generation Sequencing Reveals the Adaptive Role of the Epigenome in Three Deep-Sea Polychaetes.</title>
        <authorList>
            <person name="Perez M."/>
            <person name="Aroh O."/>
            <person name="Sun Y."/>
            <person name="Lan Y."/>
            <person name="Juniper S.K."/>
            <person name="Young C.R."/>
            <person name="Angers B."/>
            <person name="Qian P.Y."/>
        </authorList>
    </citation>
    <scope>NUCLEOTIDE SEQUENCE</scope>
    <source>
        <strain evidence="4">P08H-3</strain>
    </source>
</reference>
<dbReference type="PANTHER" id="PTHR24114">
    <property type="entry name" value="LEUCINE RICH REPEAT FAMILY PROTEIN"/>
    <property type="match status" value="1"/>
</dbReference>
<evidence type="ECO:0000313" key="5">
    <source>
        <dbReference type="Proteomes" id="UP001208570"/>
    </source>
</evidence>
<feature type="region of interest" description="Disordered" evidence="2">
    <location>
        <begin position="349"/>
        <end position="380"/>
    </location>
</feature>
<dbReference type="SUPFAM" id="SSF47473">
    <property type="entry name" value="EF-hand"/>
    <property type="match status" value="1"/>
</dbReference>
<dbReference type="InterPro" id="IPR052394">
    <property type="entry name" value="LRR-containing"/>
</dbReference>
<proteinExistence type="predicted"/>
<dbReference type="Gene3D" id="1.10.238.10">
    <property type="entry name" value="EF-hand"/>
    <property type="match status" value="1"/>
</dbReference>
<dbReference type="SUPFAM" id="SSF52047">
    <property type="entry name" value="RNI-like"/>
    <property type="match status" value="1"/>
</dbReference>
<evidence type="ECO:0000256" key="1">
    <source>
        <dbReference type="SAM" id="Coils"/>
    </source>
</evidence>
<dbReference type="Gene3D" id="3.80.10.10">
    <property type="entry name" value="Ribonuclease Inhibitor"/>
    <property type="match status" value="1"/>
</dbReference>
<evidence type="ECO:0000256" key="2">
    <source>
        <dbReference type="SAM" id="MobiDB-lite"/>
    </source>
</evidence>
<dbReference type="CDD" id="cd00051">
    <property type="entry name" value="EFh"/>
    <property type="match status" value="1"/>
</dbReference>
<dbReference type="InterPro" id="IPR032675">
    <property type="entry name" value="LRR_dom_sf"/>
</dbReference>
<dbReference type="PROSITE" id="PS50222">
    <property type="entry name" value="EF_HAND_2"/>
    <property type="match status" value="1"/>
</dbReference>
<organism evidence="4 5">
    <name type="scientific">Paralvinella palmiformis</name>
    <dbReference type="NCBI Taxonomy" id="53620"/>
    <lineage>
        <taxon>Eukaryota</taxon>
        <taxon>Metazoa</taxon>
        <taxon>Spiralia</taxon>
        <taxon>Lophotrochozoa</taxon>
        <taxon>Annelida</taxon>
        <taxon>Polychaeta</taxon>
        <taxon>Sedentaria</taxon>
        <taxon>Canalipalpata</taxon>
        <taxon>Terebellida</taxon>
        <taxon>Terebelliformia</taxon>
        <taxon>Alvinellidae</taxon>
        <taxon>Paralvinella</taxon>
    </lineage>
</organism>
<dbReference type="Proteomes" id="UP001208570">
    <property type="component" value="Unassembled WGS sequence"/>
</dbReference>
<accession>A0AAD9IVL4</accession>
<evidence type="ECO:0000313" key="4">
    <source>
        <dbReference type="EMBL" id="KAK2141148.1"/>
    </source>
</evidence>
<feature type="compositionally biased region" description="Low complexity" evidence="2">
    <location>
        <begin position="349"/>
        <end position="365"/>
    </location>
</feature>
<dbReference type="Pfam" id="PF13499">
    <property type="entry name" value="EF-hand_7"/>
    <property type="match status" value="1"/>
</dbReference>
<feature type="domain" description="EF-hand" evidence="3">
    <location>
        <begin position="202"/>
        <end position="230"/>
    </location>
</feature>
<dbReference type="InterPro" id="IPR001611">
    <property type="entry name" value="Leu-rich_rpt"/>
</dbReference>
<dbReference type="Pfam" id="PF13516">
    <property type="entry name" value="LRR_6"/>
    <property type="match status" value="2"/>
</dbReference>
<feature type="coiled-coil region" evidence="1">
    <location>
        <begin position="259"/>
        <end position="288"/>
    </location>
</feature>
<keyword evidence="1" id="KW-0175">Coiled coil</keyword>
<gene>
    <name evidence="4" type="ORF">LSH36_1153g00043</name>
</gene>
<dbReference type="EMBL" id="JAODUP010001153">
    <property type="protein sequence ID" value="KAK2141148.1"/>
    <property type="molecule type" value="Genomic_DNA"/>
</dbReference>
<evidence type="ECO:0000259" key="3">
    <source>
        <dbReference type="PROSITE" id="PS50222"/>
    </source>
</evidence>
<dbReference type="GO" id="GO:0005509">
    <property type="term" value="F:calcium ion binding"/>
    <property type="evidence" value="ECO:0007669"/>
    <property type="project" value="InterPro"/>
</dbReference>
<dbReference type="InterPro" id="IPR011992">
    <property type="entry name" value="EF-hand-dom_pair"/>
</dbReference>
<dbReference type="PANTHER" id="PTHR24114:SF50">
    <property type="entry name" value="RNI-LIKE PROTEIN"/>
    <property type="match status" value="1"/>
</dbReference>
<comment type="caution">
    <text evidence="4">The sequence shown here is derived from an EMBL/GenBank/DDBJ whole genome shotgun (WGS) entry which is preliminary data.</text>
</comment>
<sequence>MSSPVPEKDEATSMRAVEIKNHFNDHDSEHLASGIERNERVVHLNLSKNDFSEDGAIHLGRAIGANNSVEELDLSWNQIRKKGAVAICNGLSRNYCISVVNLAWNGFAYEGAVAVGEMLRGNKYLREIDISSNRINWEGALQVMKGLKENDTLEVLKIGHNPLTMTGCLDILEAVDNPIILRCDPLKLLIQFLSDKGIRPVDLFRTFDKDNQHKVSREQFIQGLKKAKVPLDDYELERVLNRLDAAKEGKISYQRLMRGVKEQIKVNRAEEKRKMLEEKRQMEEHKRIMNLPAITETNQVPVTKSMASLSQPRPSSASSMSTVMTNLPGSLRSYDTHFVSSRTSVLSKASSKASLLSQTSSRTSLPKINMTAPLGQQGRT</sequence>